<feature type="transmembrane region" description="Helical" evidence="6">
    <location>
        <begin position="374"/>
        <end position="394"/>
    </location>
</feature>
<comment type="subcellular location">
    <subcellularLocation>
        <location evidence="1">Cell membrane</location>
        <topology evidence="1">Multi-pass membrane protein</topology>
    </subcellularLocation>
</comment>
<feature type="transmembrane region" description="Helical" evidence="6">
    <location>
        <begin position="12"/>
        <end position="36"/>
    </location>
</feature>
<evidence type="ECO:0000256" key="6">
    <source>
        <dbReference type="SAM" id="Phobius"/>
    </source>
</evidence>
<keyword evidence="3 6" id="KW-0812">Transmembrane</keyword>
<feature type="transmembrane region" description="Helical" evidence="6">
    <location>
        <begin position="400"/>
        <end position="422"/>
    </location>
</feature>
<reference evidence="7" key="1">
    <citation type="submission" date="2011-03" db="EMBL/GenBank/DDBJ databases">
        <title>Complete sequence of Sphingobacterium sp. 21.</title>
        <authorList>
            <consortium name="US DOE Joint Genome Institute"/>
            <person name="Lucas S."/>
            <person name="Copeland A."/>
            <person name="Lapidus A."/>
            <person name="Cheng J.-F."/>
            <person name="Goodwin L."/>
            <person name="Pitluck S."/>
            <person name="Davenport K."/>
            <person name="Detter J.C."/>
            <person name="Han C."/>
            <person name="Tapia R."/>
            <person name="Land M."/>
            <person name="Hauser L."/>
            <person name="Kyrpides N."/>
            <person name="Ivanova N."/>
            <person name="Ovchinnikova G."/>
            <person name="Pagani I."/>
            <person name="Siebers A.K."/>
            <person name="Allgaier M."/>
            <person name="Thelen M.P."/>
            <person name="Hugenholtz P."/>
            <person name="Woyke T."/>
        </authorList>
    </citation>
    <scope>NUCLEOTIDE SEQUENCE</scope>
    <source>
        <strain evidence="7">21</strain>
    </source>
</reference>
<protein>
    <submittedName>
        <fullName evidence="7">Polysaccharide biosynthesis protein</fullName>
    </submittedName>
</protein>
<keyword evidence="2" id="KW-1003">Cell membrane</keyword>
<dbReference type="eggNOG" id="COG2244">
    <property type="taxonomic scope" value="Bacteria"/>
</dbReference>
<feature type="transmembrane region" description="Helical" evidence="6">
    <location>
        <begin position="467"/>
        <end position="487"/>
    </location>
</feature>
<evidence type="ECO:0000256" key="5">
    <source>
        <dbReference type="ARBA" id="ARBA00023136"/>
    </source>
</evidence>
<feature type="transmembrane region" description="Helical" evidence="6">
    <location>
        <begin position="42"/>
        <end position="62"/>
    </location>
</feature>
<gene>
    <name evidence="7" type="ordered locus">Sph21_1797</name>
</gene>
<keyword evidence="5 6" id="KW-0472">Membrane</keyword>
<feature type="transmembrane region" description="Helical" evidence="6">
    <location>
        <begin position="341"/>
        <end position="362"/>
    </location>
</feature>
<evidence type="ECO:0000256" key="2">
    <source>
        <dbReference type="ARBA" id="ARBA00022475"/>
    </source>
</evidence>
<organism evidence="7">
    <name type="scientific">Sphingobacterium sp. (strain 21)</name>
    <dbReference type="NCBI Taxonomy" id="743722"/>
    <lineage>
        <taxon>Bacteria</taxon>
        <taxon>Pseudomonadati</taxon>
        <taxon>Bacteroidota</taxon>
        <taxon>Sphingobacteriia</taxon>
        <taxon>Sphingobacteriales</taxon>
        <taxon>Sphingobacteriaceae</taxon>
        <taxon>Sphingobacterium</taxon>
    </lineage>
</organism>
<dbReference type="STRING" id="743722.Sph21_1797"/>
<accession>F4C887</accession>
<name>F4C887_SPHS2</name>
<proteinExistence type="predicted"/>
<dbReference type="PANTHER" id="PTHR30250:SF11">
    <property type="entry name" value="O-ANTIGEN TRANSPORTER-RELATED"/>
    <property type="match status" value="1"/>
</dbReference>
<feature type="transmembrane region" description="Helical" evidence="6">
    <location>
        <begin position="121"/>
        <end position="140"/>
    </location>
</feature>
<dbReference type="PATRIC" id="fig|743722.3.peg.1922"/>
<dbReference type="PANTHER" id="PTHR30250">
    <property type="entry name" value="PST FAMILY PREDICTED COLANIC ACID TRANSPORTER"/>
    <property type="match status" value="1"/>
</dbReference>
<dbReference type="KEGG" id="shg:Sph21_1797"/>
<feature type="transmembrane region" description="Helical" evidence="6">
    <location>
        <begin position="442"/>
        <end position="461"/>
    </location>
</feature>
<evidence type="ECO:0000256" key="3">
    <source>
        <dbReference type="ARBA" id="ARBA00022692"/>
    </source>
</evidence>
<evidence type="ECO:0000256" key="1">
    <source>
        <dbReference type="ARBA" id="ARBA00004651"/>
    </source>
</evidence>
<dbReference type="EMBL" id="CP002584">
    <property type="protein sequence ID" value="ADZ78359.1"/>
    <property type="molecule type" value="Genomic_DNA"/>
</dbReference>
<feature type="transmembrane region" description="Helical" evidence="6">
    <location>
        <begin position="271"/>
        <end position="291"/>
    </location>
</feature>
<keyword evidence="4 6" id="KW-1133">Transmembrane helix</keyword>
<evidence type="ECO:0000256" key="4">
    <source>
        <dbReference type="ARBA" id="ARBA00022989"/>
    </source>
</evidence>
<evidence type="ECO:0000313" key="7">
    <source>
        <dbReference type="EMBL" id="ADZ78359.1"/>
    </source>
</evidence>
<dbReference type="AlphaFoldDB" id="F4C887"/>
<feature type="transmembrane region" description="Helical" evidence="6">
    <location>
        <begin position="161"/>
        <end position="179"/>
    </location>
</feature>
<feature type="transmembrane region" description="Helical" evidence="6">
    <location>
        <begin position="90"/>
        <end position="109"/>
    </location>
</feature>
<feature type="transmembrane region" description="Helical" evidence="6">
    <location>
        <begin position="226"/>
        <end position="243"/>
    </location>
</feature>
<dbReference type="GO" id="GO:0005886">
    <property type="term" value="C:plasma membrane"/>
    <property type="evidence" value="ECO:0007669"/>
    <property type="project" value="UniProtKB-SubCell"/>
</dbReference>
<feature type="transmembrane region" description="Helical" evidence="6">
    <location>
        <begin position="185"/>
        <end position="206"/>
    </location>
</feature>
<dbReference type="OrthoDB" id="813918at2"/>
<sequence length="501" mass="56256">MNKSVQEIIKGSILGILGRILGGFINFFSLPILLTLYGKSNYGLVGVALSTNAFLQIMNMGVPTGAVKNFSEWVDARDFLSLTRGVQSNLIFFVCIATFNSLVLIYLGYNAGEFFTVEDPKTLGSLLYIVAGTSFLNWYFTNFQHILLANEKMGLVSWANTLNSFLNFFAVIVAYFLGLSVIEYFFIYSIGPLLVLAINVKSCVRLRYFKWAYLVPRFHRVEFKKIMGYSMGLLGVVITQYAANQLQPIILSTFGRNGDIAVANYRILQNITMLVSMMGTIFLQNFVPYITKLNHRGDDGRKHGFVFMSTKWLSVFIFFVCFFIFFNANIILHVYVKDDGAGLGIWLSIWVLGLLFLNNQGISSLLLSMGKFRALVITLCIGSALSIVISISLVNELGVGVTAIGFLLFKIIEAIFFFGYFLPKMADISPIKLFIETMWRPLTCSIVSVLIAKYVISFIEIDELTSVLVSGLLAFAIYIVAVFYVILSEKERKMILSFRKS</sequence>
<feature type="transmembrane region" description="Helical" evidence="6">
    <location>
        <begin position="312"/>
        <end position="335"/>
    </location>
</feature>
<dbReference type="HOGENOM" id="CLU_543657_0_0_10"/>
<dbReference type="InterPro" id="IPR050833">
    <property type="entry name" value="Poly_Biosynth_Transport"/>
</dbReference>